<dbReference type="EMBL" id="JARPUR010000002">
    <property type="protein sequence ID" value="KAK4883155.1"/>
    <property type="molecule type" value="Genomic_DNA"/>
</dbReference>
<dbReference type="Proteomes" id="UP001353858">
    <property type="component" value="Unassembled WGS sequence"/>
</dbReference>
<proteinExistence type="predicted"/>
<evidence type="ECO:0000313" key="2">
    <source>
        <dbReference type="Proteomes" id="UP001353858"/>
    </source>
</evidence>
<dbReference type="AlphaFoldDB" id="A0AAN7SS93"/>
<protein>
    <submittedName>
        <fullName evidence="1">Uncharacterized protein</fullName>
    </submittedName>
</protein>
<gene>
    <name evidence="1" type="ORF">RN001_006474</name>
</gene>
<evidence type="ECO:0000313" key="1">
    <source>
        <dbReference type="EMBL" id="KAK4883155.1"/>
    </source>
</evidence>
<organism evidence="1 2">
    <name type="scientific">Aquatica leii</name>
    <dbReference type="NCBI Taxonomy" id="1421715"/>
    <lineage>
        <taxon>Eukaryota</taxon>
        <taxon>Metazoa</taxon>
        <taxon>Ecdysozoa</taxon>
        <taxon>Arthropoda</taxon>
        <taxon>Hexapoda</taxon>
        <taxon>Insecta</taxon>
        <taxon>Pterygota</taxon>
        <taxon>Neoptera</taxon>
        <taxon>Endopterygota</taxon>
        <taxon>Coleoptera</taxon>
        <taxon>Polyphaga</taxon>
        <taxon>Elateriformia</taxon>
        <taxon>Elateroidea</taxon>
        <taxon>Lampyridae</taxon>
        <taxon>Luciolinae</taxon>
        <taxon>Aquatica</taxon>
    </lineage>
</organism>
<keyword evidence="2" id="KW-1185">Reference proteome</keyword>
<sequence length="168" mass="18215">MASRRTRNIIALSKQQSDSAFMEFIVGKTSILTPAKNAKFSLPGLSEKCPSLNLENSSLINVNETGQNLVDVDLENPNIISTTNFGVLEDAPIIIIASQIDDHFKGGLKLAATDVELSSVLEKCTSLNLRTSVLINIGETDQVRQELDSSGALIYNDNYLECNSGLPE</sequence>
<name>A0AAN7SS93_9COLE</name>
<accession>A0AAN7SS93</accession>
<comment type="caution">
    <text evidence="1">The sequence shown here is derived from an EMBL/GenBank/DDBJ whole genome shotgun (WGS) entry which is preliminary data.</text>
</comment>
<reference evidence="2" key="1">
    <citation type="submission" date="2023-01" db="EMBL/GenBank/DDBJ databases">
        <title>Key to firefly adult light organ development and bioluminescence: homeobox transcription factors regulate luciferase expression and transportation to peroxisome.</title>
        <authorList>
            <person name="Fu X."/>
        </authorList>
    </citation>
    <scope>NUCLEOTIDE SEQUENCE [LARGE SCALE GENOMIC DNA]</scope>
</reference>